<evidence type="ECO:0000256" key="7">
    <source>
        <dbReference type="RuleBase" id="RU000461"/>
    </source>
</evidence>
<evidence type="ECO:0000256" key="1">
    <source>
        <dbReference type="ARBA" id="ARBA00001971"/>
    </source>
</evidence>
<dbReference type="Pfam" id="PF00067">
    <property type="entry name" value="p450"/>
    <property type="match status" value="1"/>
</dbReference>
<sequence>FPETIALLRGRIPFYMKACHDKYGSIVRVSPNELCFDDAPAWRDIYGSRPGHANFHKDPIHVGSIASVPGVTTITMADDRNHARQRRALSHAFSTKALLEQEHIIKGYIDVFSKIMKDFANKGELVNMTDWLAYTTFDIIGDLSFGEPFGCLTKPEFRFWVPLISDSITAGAWEQATRRLATTDSTLQKLLLKLIPRHISDKRKHHLIYSKEKIMKRVKQTDNDHKDFLYYLMRQKDKDQLNLDEVIVNGALFIIAGTETTAGYLTGLLNNLLRPQNRHVFDKLVQEVRSSFENEDDFTFEELTKLPYMTAVIEEGHRIFPSAPIGFVRTVPHGGDTVCGEMLPGGTTVSVCNWAASHSERNFDKPYDFIPERWLDKENTTDKLHASQAFSLGPRGCIGRNLSYMEQRLILAKLVWNNDLELANHPANDKWNPKNDYENMVVFNNWVKPPLWVKMMPRNF</sequence>
<gene>
    <name evidence="8" type="ORF">PV09_02289</name>
</gene>
<evidence type="ECO:0000256" key="2">
    <source>
        <dbReference type="ARBA" id="ARBA00010617"/>
    </source>
</evidence>
<organism evidence="8 9">
    <name type="scientific">Verruconis gallopava</name>
    <dbReference type="NCBI Taxonomy" id="253628"/>
    <lineage>
        <taxon>Eukaryota</taxon>
        <taxon>Fungi</taxon>
        <taxon>Dikarya</taxon>
        <taxon>Ascomycota</taxon>
        <taxon>Pezizomycotina</taxon>
        <taxon>Dothideomycetes</taxon>
        <taxon>Pleosporomycetidae</taxon>
        <taxon>Venturiales</taxon>
        <taxon>Sympoventuriaceae</taxon>
        <taxon>Verruconis</taxon>
    </lineage>
</organism>
<keyword evidence="4 6" id="KW-0479">Metal-binding</keyword>
<keyword evidence="3 6" id="KW-0349">Heme</keyword>
<evidence type="ECO:0000256" key="4">
    <source>
        <dbReference type="ARBA" id="ARBA00022723"/>
    </source>
</evidence>
<keyword evidence="7" id="KW-0503">Monooxygenase</keyword>
<dbReference type="Proteomes" id="UP000053259">
    <property type="component" value="Unassembled WGS sequence"/>
</dbReference>
<dbReference type="InterPro" id="IPR002401">
    <property type="entry name" value="Cyt_P450_E_grp-I"/>
</dbReference>
<dbReference type="InterPro" id="IPR036396">
    <property type="entry name" value="Cyt_P450_sf"/>
</dbReference>
<dbReference type="RefSeq" id="XP_016217319.1">
    <property type="nucleotide sequence ID" value="XM_016355303.1"/>
</dbReference>
<dbReference type="HOGENOM" id="CLU_001570_14_11_1"/>
<proteinExistence type="inferred from homology"/>
<dbReference type="VEuPathDB" id="FungiDB:PV09_02289"/>
<evidence type="ECO:0000256" key="5">
    <source>
        <dbReference type="ARBA" id="ARBA00023004"/>
    </source>
</evidence>
<comment type="cofactor">
    <cofactor evidence="1 6">
        <name>heme</name>
        <dbReference type="ChEBI" id="CHEBI:30413"/>
    </cofactor>
</comment>
<dbReference type="GO" id="GO:0016705">
    <property type="term" value="F:oxidoreductase activity, acting on paired donors, with incorporation or reduction of molecular oxygen"/>
    <property type="evidence" value="ECO:0007669"/>
    <property type="project" value="InterPro"/>
</dbReference>
<dbReference type="GO" id="GO:0004497">
    <property type="term" value="F:monooxygenase activity"/>
    <property type="evidence" value="ECO:0007669"/>
    <property type="project" value="UniProtKB-KW"/>
</dbReference>
<reference evidence="8 9" key="1">
    <citation type="submission" date="2015-01" db="EMBL/GenBank/DDBJ databases">
        <title>The Genome Sequence of Ochroconis gallopava CBS43764.</title>
        <authorList>
            <consortium name="The Broad Institute Genomics Platform"/>
            <person name="Cuomo C."/>
            <person name="de Hoog S."/>
            <person name="Gorbushina A."/>
            <person name="Stielow B."/>
            <person name="Teixiera M."/>
            <person name="Abouelleil A."/>
            <person name="Chapman S.B."/>
            <person name="Priest M."/>
            <person name="Young S.K."/>
            <person name="Wortman J."/>
            <person name="Nusbaum C."/>
            <person name="Birren B."/>
        </authorList>
    </citation>
    <scope>NUCLEOTIDE SEQUENCE [LARGE SCALE GENOMIC DNA]</scope>
    <source>
        <strain evidence="8 9">CBS 43764</strain>
    </source>
</reference>
<dbReference type="InParanoid" id="A0A0D2ALV0"/>
<dbReference type="InterPro" id="IPR050121">
    <property type="entry name" value="Cytochrome_P450_monoxygenase"/>
</dbReference>
<keyword evidence="7" id="KW-0560">Oxidoreductase</keyword>
<feature type="non-terminal residue" evidence="8">
    <location>
        <position position="1"/>
    </location>
</feature>
<dbReference type="SUPFAM" id="SSF48264">
    <property type="entry name" value="Cytochrome P450"/>
    <property type="match status" value="1"/>
</dbReference>
<dbReference type="InterPro" id="IPR001128">
    <property type="entry name" value="Cyt_P450"/>
</dbReference>
<dbReference type="PANTHER" id="PTHR24305:SF210">
    <property type="entry name" value="CYTOCHROME P450 MONOOXYGENASE ASQL-RELATED"/>
    <property type="match status" value="1"/>
</dbReference>
<evidence type="ECO:0000313" key="8">
    <source>
        <dbReference type="EMBL" id="KIW07450.1"/>
    </source>
</evidence>
<keyword evidence="9" id="KW-1185">Reference proteome</keyword>
<dbReference type="InterPro" id="IPR017972">
    <property type="entry name" value="Cyt_P450_CS"/>
</dbReference>
<comment type="similarity">
    <text evidence="2 7">Belongs to the cytochrome P450 family.</text>
</comment>
<dbReference type="GO" id="GO:0020037">
    <property type="term" value="F:heme binding"/>
    <property type="evidence" value="ECO:0007669"/>
    <property type="project" value="InterPro"/>
</dbReference>
<evidence type="ECO:0008006" key="10">
    <source>
        <dbReference type="Google" id="ProtNLM"/>
    </source>
</evidence>
<dbReference type="STRING" id="253628.A0A0D2ALV0"/>
<dbReference type="PROSITE" id="PS00086">
    <property type="entry name" value="CYTOCHROME_P450"/>
    <property type="match status" value="1"/>
</dbReference>
<dbReference type="PRINTS" id="PR00463">
    <property type="entry name" value="EP450I"/>
</dbReference>
<dbReference type="Gene3D" id="1.10.630.10">
    <property type="entry name" value="Cytochrome P450"/>
    <property type="match status" value="1"/>
</dbReference>
<name>A0A0D2ALV0_9PEZI</name>
<dbReference type="AlphaFoldDB" id="A0A0D2ALV0"/>
<dbReference type="GeneID" id="27310262"/>
<dbReference type="CDD" id="cd11058">
    <property type="entry name" value="CYP60B-like"/>
    <property type="match status" value="1"/>
</dbReference>
<accession>A0A0D2ALV0</accession>
<dbReference type="GO" id="GO:0005506">
    <property type="term" value="F:iron ion binding"/>
    <property type="evidence" value="ECO:0007669"/>
    <property type="project" value="InterPro"/>
</dbReference>
<evidence type="ECO:0000256" key="6">
    <source>
        <dbReference type="PIRSR" id="PIRSR602401-1"/>
    </source>
</evidence>
<protein>
    <recommendedName>
        <fullName evidence="10">Cytochrome P450 monooxygenase</fullName>
    </recommendedName>
</protein>
<evidence type="ECO:0000256" key="3">
    <source>
        <dbReference type="ARBA" id="ARBA00022617"/>
    </source>
</evidence>
<feature type="binding site" description="axial binding residue" evidence="6">
    <location>
        <position position="397"/>
    </location>
    <ligand>
        <name>heme</name>
        <dbReference type="ChEBI" id="CHEBI:30413"/>
    </ligand>
    <ligandPart>
        <name>Fe</name>
        <dbReference type="ChEBI" id="CHEBI:18248"/>
    </ligandPart>
</feature>
<dbReference type="PANTHER" id="PTHR24305">
    <property type="entry name" value="CYTOCHROME P450"/>
    <property type="match status" value="1"/>
</dbReference>
<keyword evidence="5 6" id="KW-0408">Iron</keyword>
<dbReference type="PRINTS" id="PR00385">
    <property type="entry name" value="P450"/>
</dbReference>
<dbReference type="EMBL" id="KN847533">
    <property type="protein sequence ID" value="KIW07450.1"/>
    <property type="molecule type" value="Genomic_DNA"/>
</dbReference>
<evidence type="ECO:0000313" key="9">
    <source>
        <dbReference type="Proteomes" id="UP000053259"/>
    </source>
</evidence>
<dbReference type="OrthoDB" id="1470350at2759"/>